<protein>
    <submittedName>
        <fullName evidence="2">DUF349 domain-containing protein</fullName>
    </submittedName>
</protein>
<dbReference type="InterPro" id="IPR007139">
    <property type="entry name" value="DUF349"/>
</dbReference>
<name>A0A7Y7U4R3_9BACT</name>
<dbReference type="Pfam" id="PF03993">
    <property type="entry name" value="DUF349"/>
    <property type="match status" value="3"/>
</dbReference>
<dbReference type="Proteomes" id="UP000565521">
    <property type="component" value="Unassembled WGS sequence"/>
</dbReference>
<organism evidence="2 3">
    <name type="scientific">Hymenobacter lapidiphilus</name>
    <dbReference type="NCBI Taxonomy" id="2608003"/>
    <lineage>
        <taxon>Bacteria</taxon>
        <taxon>Pseudomonadati</taxon>
        <taxon>Bacteroidota</taxon>
        <taxon>Cytophagia</taxon>
        <taxon>Cytophagales</taxon>
        <taxon>Hymenobacteraceae</taxon>
        <taxon>Hymenobacter</taxon>
    </lineage>
</organism>
<gene>
    <name evidence="2" type="ORF">HW554_05680</name>
</gene>
<sequence>MELPASTPDQLLAQARQYGYAEGDQVWLRPVLTYPARPVGQVKDSPEASLRYFAERFSRYQAKVEELLRSIDESDNKGSFLMKALHLKEQAGSYDALGDFAGLHEQLSAAEEAILATVRHNRAKNLATKHSIIEQAEALRDTLDWQHGSDQLKELRQAWIKTGPVEKELTDELERRFQTAADAFYARKKDYLAVKKAMNNRTLDQYKDLIRRSEALQNSTDFEDTSRKLKVLQQAWKEIDGNLPRKQATDLWASFRAAHNHFFERLKTHIESQRQQPGSNGAAGGNNGSGEENLRRKRALVTEAQELLKRPMPEAVTRAKELQAAWKQVGPVRGQESDQVWEQFIMACDKVFEMSALDYYMRKRQAAADPATPAPAPAAEAALRVQALREFMRLDEQERQVLADNLDKLSPSSANDAFRTLLQSKIRAFDRKIRTKNDLISMYQAAAVR</sequence>
<evidence type="ECO:0000313" key="2">
    <source>
        <dbReference type="EMBL" id="NVO30688.1"/>
    </source>
</evidence>
<reference evidence="2 3" key="1">
    <citation type="submission" date="2020-05" db="EMBL/GenBank/DDBJ databases">
        <title>Hymenobacter terrestris sp. nov. and Hymenobacter lapidiphilus sp. nov., isolated from regoliths in Antarctica.</title>
        <authorList>
            <person name="Sedlacek I."/>
            <person name="Pantucek R."/>
            <person name="Zeman M."/>
            <person name="Holochova P."/>
            <person name="Kralova S."/>
            <person name="Stankova E."/>
            <person name="Sedo O."/>
            <person name="Micenkova L."/>
            <person name="Svec P."/>
            <person name="Gupta V."/>
            <person name="Sood U."/>
            <person name="Korpole U.S."/>
            <person name="Lal R."/>
        </authorList>
    </citation>
    <scope>NUCLEOTIDE SEQUENCE [LARGE SCALE GENOMIC DNA]</scope>
    <source>
        <strain evidence="2 3">P5342</strain>
    </source>
</reference>
<dbReference type="AlphaFoldDB" id="A0A7Y7U4R3"/>
<comment type="caution">
    <text evidence="2">The sequence shown here is derived from an EMBL/GenBank/DDBJ whole genome shotgun (WGS) entry which is preliminary data.</text>
</comment>
<feature type="region of interest" description="Disordered" evidence="1">
    <location>
        <begin position="270"/>
        <end position="293"/>
    </location>
</feature>
<dbReference type="EMBL" id="JABKAU010000007">
    <property type="protein sequence ID" value="NVO30688.1"/>
    <property type="molecule type" value="Genomic_DNA"/>
</dbReference>
<proteinExistence type="predicted"/>
<evidence type="ECO:0000256" key="1">
    <source>
        <dbReference type="SAM" id="MobiDB-lite"/>
    </source>
</evidence>
<accession>A0A7Y7U4R3</accession>
<keyword evidence="3" id="KW-1185">Reference proteome</keyword>
<dbReference type="RefSeq" id="WP_176907609.1">
    <property type="nucleotide sequence ID" value="NZ_JABKAU010000007.1"/>
</dbReference>
<evidence type="ECO:0000313" key="3">
    <source>
        <dbReference type="Proteomes" id="UP000565521"/>
    </source>
</evidence>